<reference evidence="2" key="1">
    <citation type="submission" date="2020-08" db="EMBL/GenBank/DDBJ databases">
        <title>Plant Genome Project.</title>
        <authorList>
            <person name="Zhang R.-G."/>
        </authorList>
    </citation>
    <scope>NUCLEOTIDE SEQUENCE</scope>
    <source>
        <strain evidence="2">WSP0</strain>
        <tissue evidence="2">Leaf</tissue>
    </source>
</reference>
<evidence type="ECO:0000256" key="1">
    <source>
        <dbReference type="SAM" id="MobiDB-lite"/>
    </source>
</evidence>
<gene>
    <name evidence="2" type="ORF">RHGRI_030122</name>
</gene>
<proteinExistence type="predicted"/>
<protein>
    <submittedName>
        <fullName evidence="2">Uncharacterized protein</fullName>
    </submittedName>
</protein>
<dbReference type="EMBL" id="JACTNZ010000010">
    <property type="protein sequence ID" value="KAG5529632.1"/>
    <property type="molecule type" value="Genomic_DNA"/>
</dbReference>
<comment type="caution">
    <text evidence="2">The sequence shown here is derived from an EMBL/GenBank/DDBJ whole genome shotgun (WGS) entry which is preliminary data.</text>
</comment>
<dbReference type="Proteomes" id="UP000823749">
    <property type="component" value="Chromosome 10"/>
</dbReference>
<evidence type="ECO:0000313" key="2">
    <source>
        <dbReference type="EMBL" id="KAG5529632.1"/>
    </source>
</evidence>
<organism evidence="2 3">
    <name type="scientific">Rhododendron griersonianum</name>
    <dbReference type="NCBI Taxonomy" id="479676"/>
    <lineage>
        <taxon>Eukaryota</taxon>
        <taxon>Viridiplantae</taxon>
        <taxon>Streptophyta</taxon>
        <taxon>Embryophyta</taxon>
        <taxon>Tracheophyta</taxon>
        <taxon>Spermatophyta</taxon>
        <taxon>Magnoliopsida</taxon>
        <taxon>eudicotyledons</taxon>
        <taxon>Gunneridae</taxon>
        <taxon>Pentapetalae</taxon>
        <taxon>asterids</taxon>
        <taxon>Ericales</taxon>
        <taxon>Ericaceae</taxon>
        <taxon>Ericoideae</taxon>
        <taxon>Rhodoreae</taxon>
        <taxon>Rhododendron</taxon>
    </lineage>
</organism>
<feature type="compositionally biased region" description="Basic and acidic residues" evidence="1">
    <location>
        <begin position="46"/>
        <end position="68"/>
    </location>
</feature>
<evidence type="ECO:0000313" key="3">
    <source>
        <dbReference type="Proteomes" id="UP000823749"/>
    </source>
</evidence>
<accession>A0AAV6ILV0</accession>
<feature type="region of interest" description="Disordered" evidence="1">
    <location>
        <begin position="33"/>
        <end position="68"/>
    </location>
</feature>
<dbReference type="AlphaFoldDB" id="A0AAV6ILV0"/>
<name>A0AAV6ILV0_9ERIC</name>
<sequence length="230" mass="26063">MGLLLRTDASDPHLDLGGSVVMTYDYQLTDTDARRSRQTSGLTTVLDHEQQRDEAKKSKALDDDDHHDHDKLPTTYHLSLPLSGPIVPCYAPTSFTVDYNILPPAAMGPPDAERDLGSFSDEDEDEDIYCKVYKFSNGFVEDNDEYVEKLYHEHLLDEAKQSKAQDDDDDDELPTTYQLLSDLRPGPTVPSYKPTSGYYDAFRATARFIVNNPPVSFTEEETRTYNKIVR</sequence>
<keyword evidence="3" id="KW-1185">Reference proteome</keyword>